<keyword evidence="2" id="KW-1133">Transmembrane helix</keyword>
<gene>
    <name evidence="3" type="ORF">LACBIDRAFT_306776</name>
</gene>
<dbReference type="GeneID" id="6081166"/>
<keyword evidence="2" id="KW-0472">Membrane</keyword>
<feature type="transmembrane region" description="Helical" evidence="2">
    <location>
        <begin position="309"/>
        <end position="331"/>
    </location>
</feature>
<proteinExistence type="predicted"/>
<organism evidence="4">
    <name type="scientific">Laccaria bicolor (strain S238N-H82 / ATCC MYA-4686)</name>
    <name type="common">Bicoloured deceiver</name>
    <name type="synonym">Laccaria laccata var. bicolor</name>
    <dbReference type="NCBI Taxonomy" id="486041"/>
    <lineage>
        <taxon>Eukaryota</taxon>
        <taxon>Fungi</taxon>
        <taxon>Dikarya</taxon>
        <taxon>Basidiomycota</taxon>
        <taxon>Agaricomycotina</taxon>
        <taxon>Agaricomycetes</taxon>
        <taxon>Agaricomycetidae</taxon>
        <taxon>Agaricales</taxon>
        <taxon>Agaricineae</taxon>
        <taxon>Hydnangiaceae</taxon>
        <taxon>Laccaria</taxon>
    </lineage>
</organism>
<sequence>MPRRQLQPPSSSGEEFDAPSSGSSSSDESDPENDLLSRSGTAHLLTISSNPTREEYDEDLKKAQLLCGKRDKEVCQLCEELATIKVNQPKRSRRSQGNSGYPQVIAKHEEEITSIGRMFSLTCELFLPDNYNTVITNSSHPQQSLVNSPQRYVTKAAEEAGVLLEIYETVPERFHGLMREHSQFGVLFCNKHHKVRSTFLKELRDKIIPKIFGAELRDVVNQIGASHAAKRASNNDFQELLRWDMARNKYPKFAPVLYAARESDGRRIDDRTKVFMNPQLVLALKGLLTGAASITKVGKYAKPKTRATLWGLLGVTPGSIAGIAILVRFIFSPDPELSAGKGAVTGIDYRKDFTLYKMFIIQKLNTPYGKVLFDLYNQIIFGSAMVNTIANDPGDGDESSGIEDATNQFHTLSLAPAELATHGNIEQVALDTLPTSSNAEKRIISAGPSQEHSPSNPASVAQEQPLSTTRHAAPSTLVTPEARVVEKSKKGKAREKGTVQDTAAEVVEAVPGTRKPRKPRARKT</sequence>
<dbReference type="Pfam" id="PF20414">
    <property type="entry name" value="DUF6698"/>
    <property type="match status" value="1"/>
</dbReference>
<accession>B0DNN8</accession>
<name>B0DNN8_LACBS</name>
<feature type="compositionally biased region" description="Polar residues" evidence="1">
    <location>
        <begin position="447"/>
        <end position="470"/>
    </location>
</feature>
<dbReference type="InParanoid" id="B0DNN8"/>
<evidence type="ECO:0000313" key="4">
    <source>
        <dbReference type="Proteomes" id="UP000001194"/>
    </source>
</evidence>
<keyword evidence="2" id="KW-0812">Transmembrane</keyword>
<evidence type="ECO:0000313" key="3">
    <source>
        <dbReference type="EMBL" id="EDR03756.1"/>
    </source>
</evidence>
<dbReference type="HOGENOM" id="CLU_523813_0_0_1"/>
<dbReference type="OrthoDB" id="3125835at2759"/>
<dbReference type="KEGG" id="lbc:LACBIDRAFT_306776"/>
<dbReference type="Proteomes" id="UP000001194">
    <property type="component" value="Unassembled WGS sequence"/>
</dbReference>
<dbReference type="InterPro" id="IPR046521">
    <property type="entry name" value="DUF6698"/>
</dbReference>
<evidence type="ECO:0000256" key="1">
    <source>
        <dbReference type="SAM" id="MobiDB-lite"/>
    </source>
</evidence>
<protein>
    <submittedName>
        <fullName evidence="3">Predicted protein</fullName>
    </submittedName>
</protein>
<reference evidence="3 4" key="1">
    <citation type="journal article" date="2008" name="Nature">
        <title>The genome of Laccaria bicolor provides insights into mycorrhizal symbiosis.</title>
        <authorList>
            <person name="Martin F."/>
            <person name="Aerts A."/>
            <person name="Ahren D."/>
            <person name="Brun A."/>
            <person name="Danchin E.G.J."/>
            <person name="Duchaussoy F."/>
            <person name="Gibon J."/>
            <person name="Kohler A."/>
            <person name="Lindquist E."/>
            <person name="Pereda V."/>
            <person name="Salamov A."/>
            <person name="Shapiro H.J."/>
            <person name="Wuyts J."/>
            <person name="Blaudez D."/>
            <person name="Buee M."/>
            <person name="Brokstein P."/>
            <person name="Canbaeck B."/>
            <person name="Cohen D."/>
            <person name="Courty P.E."/>
            <person name="Coutinho P.M."/>
            <person name="Delaruelle C."/>
            <person name="Detter J.C."/>
            <person name="Deveau A."/>
            <person name="DiFazio S."/>
            <person name="Duplessis S."/>
            <person name="Fraissinet-Tachet L."/>
            <person name="Lucic E."/>
            <person name="Frey-Klett P."/>
            <person name="Fourrey C."/>
            <person name="Feussner I."/>
            <person name="Gay G."/>
            <person name="Grimwood J."/>
            <person name="Hoegger P.J."/>
            <person name="Jain P."/>
            <person name="Kilaru S."/>
            <person name="Labbe J."/>
            <person name="Lin Y.C."/>
            <person name="Legue V."/>
            <person name="Le Tacon F."/>
            <person name="Marmeisse R."/>
            <person name="Melayah D."/>
            <person name="Montanini B."/>
            <person name="Muratet M."/>
            <person name="Nehls U."/>
            <person name="Niculita-Hirzel H."/>
            <person name="Oudot-Le Secq M.P."/>
            <person name="Peter M."/>
            <person name="Quesneville H."/>
            <person name="Rajashekar B."/>
            <person name="Reich M."/>
            <person name="Rouhier N."/>
            <person name="Schmutz J."/>
            <person name="Yin T."/>
            <person name="Chalot M."/>
            <person name="Henrissat B."/>
            <person name="Kuees U."/>
            <person name="Lucas S."/>
            <person name="Van de Peer Y."/>
            <person name="Podila G.K."/>
            <person name="Polle A."/>
            <person name="Pukkila P.J."/>
            <person name="Richardson P.M."/>
            <person name="Rouze P."/>
            <person name="Sanders I.R."/>
            <person name="Stajich J.E."/>
            <person name="Tunlid A."/>
            <person name="Tuskan G."/>
            <person name="Grigoriev I.V."/>
        </authorList>
    </citation>
    <scope>NUCLEOTIDE SEQUENCE [LARGE SCALE GENOMIC DNA]</scope>
    <source>
        <strain evidence="4">S238N-H82 / ATCC MYA-4686</strain>
    </source>
</reference>
<evidence type="ECO:0000256" key="2">
    <source>
        <dbReference type="SAM" id="Phobius"/>
    </source>
</evidence>
<dbReference type="RefSeq" id="XP_001885609.1">
    <property type="nucleotide sequence ID" value="XM_001885574.1"/>
</dbReference>
<feature type="region of interest" description="Disordered" evidence="1">
    <location>
        <begin position="1"/>
        <end position="43"/>
    </location>
</feature>
<dbReference type="AlphaFoldDB" id="B0DNN8"/>
<feature type="compositionally biased region" description="Basic and acidic residues" evidence="1">
    <location>
        <begin position="483"/>
        <end position="498"/>
    </location>
</feature>
<keyword evidence="4" id="KW-1185">Reference proteome</keyword>
<dbReference type="EMBL" id="DS547122">
    <property type="protein sequence ID" value="EDR03756.1"/>
    <property type="molecule type" value="Genomic_DNA"/>
</dbReference>
<feature type="compositionally biased region" description="Basic residues" evidence="1">
    <location>
        <begin position="514"/>
        <end position="524"/>
    </location>
</feature>
<feature type="region of interest" description="Disordered" evidence="1">
    <location>
        <begin position="445"/>
        <end position="524"/>
    </location>
</feature>